<protein>
    <recommendedName>
        <fullName evidence="4">Integral membrane protein</fullName>
    </recommendedName>
</protein>
<dbReference type="STRING" id="340021.TM5383_03203"/>
<reference evidence="2 3" key="1">
    <citation type="submission" date="2015-09" db="EMBL/GenBank/DDBJ databases">
        <authorList>
            <consortium name="Swine Surveillance"/>
        </authorList>
    </citation>
    <scope>NUCLEOTIDE SEQUENCE [LARGE SCALE GENOMIC DNA]</scope>
    <source>
        <strain evidence="2 3">CECT 8383</strain>
    </source>
</reference>
<proteinExistence type="predicted"/>
<accession>A0A0P1H666</accession>
<dbReference type="Proteomes" id="UP000051681">
    <property type="component" value="Unassembled WGS sequence"/>
</dbReference>
<evidence type="ECO:0000313" key="2">
    <source>
        <dbReference type="EMBL" id="CUH85960.1"/>
    </source>
</evidence>
<name>A0A0P1H666_9RHOB</name>
<sequence>MIISRLVKVSTPSLMAAALFATMTAVPQTAAAAPSVYPYEGVANHCPAGQQPVSMDGVICCGVPNQSISYQAMMRHGGSKRSYSASKPMSQPVSSGVICPEGQKGCYTN</sequence>
<keyword evidence="3" id="KW-1185">Reference proteome</keyword>
<evidence type="ECO:0000313" key="3">
    <source>
        <dbReference type="Proteomes" id="UP000051681"/>
    </source>
</evidence>
<evidence type="ECO:0000256" key="1">
    <source>
        <dbReference type="SAM" id="SignalP"/>
    </source>
</evidence>
<feature type="signal peptide" evidence="1">
    <location>
        <begin position="1"/>
        <end position="32"/>
    </location>
</feature>
<evidence type="ECO:0008006" key="4">
    <source>
        <dbReference type="Google" id="ProtNLM"/>
    </source>
</evidence>
<dbReference type="RefSeq" id="WP_143570278.1">
    <property type="nucleotide sequence ID" value="NZ_CYSF01000018.1"/>
</dbReference>
<dbReference type="OrthoDB" id="7875085at2"/>
<dbReference type="AlphaFoldDB" id="A0A0P1H666"/>
<organism evidence="2 3">
    <name type="scientific">Thalassovita mediterranea</name>
    <dbReference type="NCBI Taxonomy" id="340021"/>
    <lineage>
        <taxon>Bacteria</taxon>
        <taxon>Pseudomonadati</taxon>
        <taxon>Pseudomonadota</taxon>
        <taxon>Alphaproteobacteria</taxon>
        <taxon>Rhodobacterales</taxon>
        <taxon>Roseobacteraceae</taxon>
        <taxon>Thalassovita</taxon>
    </lineage>
</organism>
<dbReference type="EMBL" id="CYSF01000018">
    <property type="protein sequence ID" value="CUH85960.1"/>
    <property type="molecule type" value="Genomic_DNA"/>
</dbReference>
<keyword evidence="1" id="KW-0732">Signal</keyword>
<gene>
    <name evidence="2" type="ORF">TM5383_03203</name>
</gene>
<feature type="chain" id="PRO_5006064101" description="Integral membrane protein" evidence="1">
    <location>
        <begin position="33"/>
        <end position="109"/>
    </location>
</feature>